<accession>A0A7Y6F1L3</accession>
<name>A0A7Y6F1L3_9ACTN</name>
<protein>
    <submittedName>
        <fullName evidence="3">CocE/NonD family hydrolase</fullName>
    </submittedName>
</protein>
<reference evidence="3 4" key="1">
    <citation type="submission" date="2020-03" db="EMBL/GenBank/DDBJ databases">
        <title>Complete genome sequence of sixteen Streptomyces strains facilitates identification of candidate genes involved in plant growth-promotion in grain legumes and cereals.</title>
        <authorList>
            <person name="Gopalakrishnan S."/>
            <person name="Thakur V."/>
            <person name="Saxena R."/>
            <person name="Vadlamudi S."/>
            <person name="Purohit S."/>
            <person name="Kumar V."/>
            <person name="Rathore A."/>
            <person name="Chitikineni A."/>
            <person name="Varshney R.K."/>
        </authorList>
    </citation>
    <scope>NUCLEOTIDE SEQUENCE [LARGE SCALE GENOMIC DNA]</scope>
    <source>
        <strain evidence="3 4">KAI-180</strain>
    </source>
</reference>
<dbReference type="SUPFAM" id="SSF49785">
    <property type="entry name" value="Galactose-binding domain-like"/>
    <property type="match status" value="1"/>
</dbReference>
<dbReference type="Proteomes" id="UP000540128">
    <property type="component" value="Unassembled WGS sequence"/>
</dbReference>
<dbReference type="AlphaFoldDB" id="A0A7Y6F1L3"/>
<dbReference type="InterPro" id="IPR005674">
    <property type="entry name" value="CocE/Ser_esterase"/>
</dbReference>
<dbReference type="SUPFAM" id="SSF53474">
    <property type="entry name" value="alpha/beta-Hydrolases"/>
    <property type="match status" value="1"/>
</dbReference>
<evidence type="ECO:0000256" key="1">
    <source>
        <dbReference type="ARBA" id="ARBA00022801"/>
    </source>
</evidence>
<sequence>MSPATTRVTAPDGTALATDLHLPATPGPHPAVLVRTPYDRRAHRAELRGWAERGFAAVAQDVRGRHGSAGEWHPYRDHEAEDGAATLDWIRAQPWSDGRVVAAGASYAAYCALAAALCPGAPGPDAVIAAVPALGLAETAREPTGPERLWARLGWWAAHGDRRDSAPDALAHALARDPRLPEHLPVTRIADRLDRPLPSWPALWEDCRRGRLVAHGSAARLPLLAVGGTRDPFAEDTVALWRGWGGPARLLLGPWGHTLTAGTRPGAPGRVDLGALYARWARAALDGQLGPGRRGVIGLAESGRWHHLTDSVTRPEGQEVAASVWPFGAANGLRLLAGAEFTADPDRPVRSDELTVPRGAPADRCLLATPPLPRPLDLAGPAEARLTVVADTPRADWAVRLVALDPAGRAGPLAFGIVRRDAPPGTPHPVTVPLGTLGRTLAAGTTLRVEVAGHHFPAHARNPHTGEDPVTATRLAASRRTVRTEGSALHLPVAGRPRPVDPVPETCR</sequence>
<evidence type="ECO:0000259" key="2">
    <source>
        <dbReference type="SMART" id="SM00939"/>
    </source>
</evidence>
<dbReference type="Gene3D" id="1.10.3020.10">
    <property type="entry name" value="alpha-amino acid ester hydrolase ( Helical cap domain)"/>
    <property type="match status" value="1"/>
</dbReference>
<dbReference type="InterPro" id="IPR000383">
    <property type="entry name" value="Xaa-Pro-like_dom"/>
</dbReference>
<organism evidence="3 4">
    <name type="scientific">Streptomyces odorifer</name>
    <dbReference type="NCBI Taxonomy" id="53450"/>
    <lineage>
        <taxon>Bacteria</taxon>
        <taxon>Bacillati</taxon>
        <taxon>Actinomycetota</taxon>
        <taxon>Actinomycetes</taxon>
        <taxon>Kitasatosporales</taxon>
        <taxon>Streptomycetaceae</taxon>
        <taxon>Streptomyces</taxon>
        <taxon>Streptomyces albidoflavus group</taxon>
    </lineage>
</organism>
<dbReference type="RefSeq" id="WP_175457453.1">
    <property type="nucleotide sequence ID" value="NZ_JAANNT010000005.1"/>
</dbReference>
<proteinExistence type="predicted"/>
<dbReference type="InterPro" id="IPR013736">
    <property type="entry name" value="Xaa-Pro_dipept_C"/>
</dbReference>
<dbReference type="EMBL" id="JAANNT010000005">
    <property type="protein sequence ID" value="NUV28542.1"/>
    <property type="molecule type" value="Genomic_DNA"/>
</dbReference>
<keyword evidence="1 3" id="KW-0378">Hydrolase</keyword>
<dbReference type="SMART" id="SM00939">
    <property type="entry name" value="PepX_C"/>
    <property type="match status" value="1"/>
</dbReference>
<dbReference type="InterPro" id="IPR029058">
    <property type="entry name" value="AB_hydrolase_fold"/>
</dbReference>
<evidence type="ECO:0000313" key="4">
    <source>
        <dbReference type="Proteomes" id="UP000540128"/>
    </source>
</evidence>
<dbReference type="Gene3D" id="2.60.120.260">
    <property type="entry name" value="Galactose-binding domain-like"/>
    <property type="match status" value="1"/>
</dbReference>
<dbReference type="GO" id="GO:0008239">
    <property type="term" value="F:dipeptidyl-peptidase activity"/>
    <property type="evidence" value="ECO:0007669"/>
    <property type="project" value="InterPro"/>
</dbReference>
<keyword evidence="4" id="KW-1185">Reference proteome</keyword>
<gene>
    <name evidence="3" type="ORF">G6W59_09380</name>
</gene>
<dbReference type="Gene3D" id="3.40.50.1820">
    <property type="entry name" value="alpha/beta hydrolase"/>
    <property type="match status" value="1"/>
</dbReference>
<dbReference type="Pfam" id="PF02129">
    <property type="entry name" value="Peptidase_S15"/>
    <property type="match status" value="1"/>
</dbReference>
<dbReference type="Pfam" id="PF08530">
    <property type="entry name" value="PepX_C"/>
    <property type="match status" value="1"/>
</dbReference>
<feature type="domain" description="Xaa-Pro dipeptidyl-peptidase C-terminal" evidence="2">
    <location>
        <begin position="282"/>
        <end position="490"/>
    </location>
</feature>
<dbReference type="NCBIfam" id="TIGR00976">
    <property type="entry name" value="CocE_NonD"/>
    <property type="match status" value="1"/>
</dbReference>
<comment type="caution">
    <text evidence="3">The sequence shown here is derived from an EMBL/GenBank/DDBJ whole genome shotgun (WGS) entry which is preliminary data.</text>
</comment>
<dbReference type="InterPro" id="IPR008979">
    <property type="entry name" value="Galactose-bd-like_sf"/>
</dbReference>
<evidence type="ECO:0000313" key="3">
    <source>
        <dbReference type="EMBL" id="NUV28542.1"/>
    </source>
</evidence>